<protein>
    <submittedName>
        <fullName evidence="9">Epi-isozizaene 5-monooxygenase/(E)-beta-farnesene synthase</fullName>
        <ecNumber evidence="9">1.14.13.106</ecNumber>
    </submittedName>
</protein>
<evidence type="ECO:0000256" key="2">
    <source>
        <dbReference type="ARBA" id="ARBA00022617"/>
    </source>
</evidence>
<feature type="binding site" description="axial binding residue" evidence="7">
    <location>
        <position position="401"/>
    </location>
    <ligand>
        <name>heme</name>
        <dbReference type="ChEBI" id="CHEBI:30413"/>
    </ligand>
    <ligandPart>
        <name>Fe</name>
        <dbReference type="ChEBI" id="CHEBI:18248"/>
    </ligandPart>
</feature>
<gene>
    <name evidence="9" type="ORF">MB901379_01075</name>
</gene>
<dbReference type="InterPro" id="IPR036396">
    <property type="entry name" value="Cyt_P450_sf"/>
</dbReference>
<keyword evidence="10" id="KW-1185">Reference proteome</keyword>
<keyword evidence="3 7" id="KW-0479">Metal-binding</keyword>
<dbReference type="PANTHER" id="PTHR24291">
    <property type="entry name" value="CYTOCHROME P450 FAMILY 4"/>
    <property type="match status" value="1"/>
</dbReference>
<dbReference type="InterPro" id="IPR017972">
    <property type="entry name" value="Cyt_P450_CS"/>
</dbReference>
<dbReference type="PANTHER" id="PTHR24291:SF50">
    <property type="entry name" value="BIFUNCTIONAL ALBAFLAVENONE MONOOXYGENASE_TERPENE SYNTHASE"/>
    <property type="match status" value="1"/>
</dbReference>
<evidence type="ECO:0000256" key="1">
    <source>
        <dbReference type="ARBA" id="ARBA00010617"/>
    </source>
</evidence>
<dbReference type="PROSITE" id="PS00086">
    <property type="entry name" value="CYTOCHROME_P450"/>
    <property type="match status" value="1"/>
</dbReference>
<proteinExistence type="inferred from homology"/>
<dbReference type="OrthoDB" id="7376058at2"/>
<organism evidence="9 10">
    <name type="scientific">Mycobacterium basiliense</name>
    <dbReference type="NCBI Taxonomy" id="2094119"/>
    <lineage>
        <taxon>Bacteria</taxon>
        <taxon>Bacillati</taxon>
        <taxon>Actinomycetota</taxon>
        <taxon>Actinomycetes</taxon>
        <taxon>Mycobacteriales</taxon>
        <taxon>Mycobacteriaceae</taxon>
        <taxon>Mycobacterium</taxon>
    </lineage>
</organism>
<dbReference type="PRINTS" id="PR00463">
    <property type="entry name" value="EP450I"/>
</dbReference>
<dbReference type="AlphaFoldDB" id="A0A3S4CTQ4"/>
<dbReference type="Pfam" id="PF00067">
    <property type="entry name" value="p450"/>
    <property type="match status" value="1"/>
</dbReference>
<dbReference type="InterPro" id="IPR050196">
    <property type="entry name" value="Cytochrome_P450_Monoox"/>
</dbReference>
<comment type="similarity">
    <text evidence="1 8">Belongs to the cytochrome P450 family.</text>
</comment>
<accession>A0A3S4CTQ4</accession>
<dbReference type="GO" id="GO:0005506">
    <property type="term" value="F:iron ion binding"/>
    <property type="evidence" value="ECO:0007669"/>
    <property type="project" value="InterPro"/>
</dbReference>
<keyword evidence="4 8" id="KW-0560">Oxidoreductase</keyword>
<evidence type="ECO:0000313" key="9">
    <source>
        <dbReference type="EMBL" id="VDM87531.1"/>
    </source>
</evidence>
<name>A0A3S4CTQ4_9MYCO</name>
<sequence>MTNAPTAISTLPLVPRNPLPLRQQMLAMKKFYTGIEILRDAGGDVTRLKMGPKWLVPELVLATSSQAAHDILGATGTSTDVTRFHDELRHLLGPSMLVLHHERWLPRRRILQPTFTKQRVRAFAGHMALAAETVAAGWRDSEVIDLGADCRHLTMRALSSSVLGIDLDKRTDEVEAAMRVALGYVNRRAVRPLRAPRWLPTWARRRARAAGATLHALANTILQDCRSDPDRDAPLVRALMEATDPATGRKLSDDDICNELVIFMFAGNDTTALTMSYALWALGRHSDVQERVRAEIAEIGDRQLTSDDVPRLQYTVQVIQEALRLSSPTAAMSRVVTRDMEVAGYRVKAGTICSVAVYLLNRDPAVWVRPLDFDPERFNPENSAVSDRWQYIPFGAGPRSCIGNHFSMLEATLALATIIRSTEIRSLDDEFPLPEPWSTAATLPIRAQARTRATVTG</sequence>
<dbReference type="InterPro" id="IPR001128">
    <property type="entry name" value="Cyt_P450"/>
</dbReference>
<reference evidence="10" key="1">
    <citation type="submission" date="2018-02" db="EMBL/GenBank/DDBJ databases">
        <authorList>
            <person name="Seth-Smith MB H."/>
            <person name="Seth-Smith H."/>
        </authorList>
    </citation>
    <scope>NUCLEOTIDE SEQUENCE [LARGE SCALE GENOMIC DNA]</scope>
</reference>
<dbReference type="GO" id="GO:0016705">
    <property type="term" value="F:oxidoreductase activity, acting on paired donors, with incorporation or reduction of molecular oxygen"/>
    <property type="evidence" value="ECO:0007669"/>
    <property type="project" value="InterPro"/>
</dbReference>
<evidence type="ECO:0000313" key="10">
    <source>
        <dbReference type="Proteomes" id="UP000269998"/>
    </source>
</evidence>
<dbReference type="SUPFAM" id="SSF48264">
    <property type="entry name" value="Cytochrome P450"/>
    <property type="match status" value="1"/>
</dbReference>
<evidence type="ECO:0000256" key="8">
    <source>
        <dbReference type="RuleBase" id="RU000461"/>
    </source>
</evidence>
<dbReference type="EC" id="1.14.13.106" evidence="9"/>
<dbReference type="Gene3D" id="1.10.630.10">
    <property type="entry name" value="Cytochrome P450"/>
    <property type="match status" value="1"/>
</dbReference>
<comment type="cofactor">
    <cofactor evidence="7">
        <name>heme</name>
        <dbReference type="ChEBI" id="CHEBI:30413"/>
    </cofactor>
</comment>
<keyword evidence="5 7" id="KW-0408">Iron</keyword>
<evidence type="ECO:0000256" key="3">
    <source>
        <dbReference type="ARBA" id="ARBA00022723"/>
    </source>
</evidence>
<dbReference type="EMBL" id="LR130759">
    <property type="protein sequence ID" value="VDM87531.1"/>
    <property type="molecule type" value="Genomic_DNA"/>
</dbReference>
<dbReference type="KEGG" id="mbai:MB901379_01075"/>
<dbReference type="GO" id="GO:0020037">
    <property type="term" value="F:heme binding"/>
    <property type="evidence" value="ECO:0007669"/>
    <property type="project" value="InterPro"/>
</dbReference>
<dbReference type="GO" id="GO:0004497">
    <property type="term" value="F:monooxygenase activity"/>
    <property type="evidence" value="ECO:0007669"/>
    <property type="project" value="UniProtKB-KW"/>
</dbReference>
<dbReference type="Proteomes" id="UP000269998">
    <property type="component" value="Chromosome"/>
</dbReference>
<evidence type="ECO:0000256" key="4">
    <source>
        <dbReference type="ARBA" id="ARBA00023002"/>
    </source>
</evidence>
<evidence type="ECO:0000256" key="7">
    <source>
        <dbReference type="PIRSR" id="PIRSR602401-1"/>
    </source>
</evidence>
<dbReference type="PRINTS" id="PR00385">
    <property type="entry name" value="P450"/>
</dbReference>
<evidence type="ECO:0000256" key="5">
    <source>
        <dbReference type="ARBA" id="ARBA00023004"/>
    </source>
</evidence>
<evidence type="ECO:0000256" key="6">
    <source>
        <dbReference type="ARBA" id="ARBA00023033"/>
    </source>
</evidence>
<keyword evidence="6 8" id="KW-0503">Monooxygenase</keyword>
<keyword evidence="2 7" id="KW-0349">Heme</keyword>
<dbReference type="InterPro" id="IPR002401">
    <property type="entry name" value="Cyt_P450_E_grp-I"/>
</dbReference>